<dbReference type="GO" id="GO:0031410">
    <property type="term" value="C:cytoplasmic vesicle"/>
    <property type="evidence" value="ECO:0007669"/>
    <property type="project" value="UniProtKB-KW"/>
</dbReference>
<evidence type="ECO:0000313" key="12">
    <source>
        <dbReference type="EMBL" id="KMQ91137.1"/>
    </source>
</evidence>
<sequence length="370" mass="41459">MHDIPYVRQKDLSPEITTMMTRICLEVRKSVPQSIACGVQILAGCNKEAIAVAKAAGLQFIRAEGFVFSHMADEGFIDANAGTLLRYRRQIDADDVLVFADVKKKHRRRTIRMLGNFVGYLFGSNYSGTQDSLEEDPRTRGIMRRFRQVEVEDDEWILIDRTVEGTLEEPWYEMPPAVFTQEGPIKVATSPMENLLIEHPSMSVYSVVSGTSPPVTPDTPPPSPDRWIEDQKDVDVRQTADVPQNVPPAPPADLSSSTSSALCTVSTSLDSSLDRSNIDELSRRVVAELQAIHNDKLPASDSNNNGVRIGNQLRSAHQRAQEVLQKRSTQTLKRARLERSNKARQAKGKRLRRQDRLRVCHSGANNNRKC</sequence>
<evidence type="ECO:0000256" key="11">
    <source>
        <dbReference type="SAM" id="MobiDB-lite"/>
    </source>
</evidence>
<name>A0A0J7KLI3_LASNI</name>
<dbReference type="Pfam" id="PF03437">
    <property type="entry name" value="BtpA"/>
    <property type="match status" value="1"/>
</dbReference>
<evidence type="ECO:0000256" key="8">
    <source>
        <dbReference type="ARBA" id="ARBA00023242"/>
    </source>
</evidence>
<comment type="caution">
    <text evidence="12">The sequence shown here is derived from an EMBL/GenBank/DDBJ whole genome shotgun (WGS) entry which is preliminary data.</text>
</comment>
<dbReference type="EMBL" id="LBMM01005872">
    <property type="protein sequence ID" value="KMQ91137.1"/>
    <property type="molecule type" value="Genomic_DNA"/>
</dbReference>
<dbReference type="OrthoDB" id="10041339at2759"/>
<evidence type="ECO:0000256" key="10">
    <source>
        <dbReference type="ARBA" id="ARBA00034306"/>
    </source>
</evidence>
<evidence type="ECO:0000256" key="6">
    <source>
        <dbReference type="ARBA" id="ARBA00023159"/>
    </source>
</evidence>
<keyword evidence="8" id="KW-0539">Nucleus</keyword>
<keyword evidence="5" id="KW-0805">Transcription regulation</keyword>
<reference evidence="12 13" key="1">
    <citation type="submission" date="2015-04" db="EMBL/GenBank/DDBJ databases">
        <title>Lasius niger genome sequencing.</title>
        <authorList>
            <person name="Konorov E.A."/>
            <person name="Nikitin M.A."/>
            <person name="Kirill M.V."/>
            <person name="Chang P."/>
        </authorList>
    </citation>
    <scope>NUCLEOTIDE SEQUENCE [LARGE SCALE GENOMIC DNA]</scope>
    <source>
        <tissue evidence="12">Whole</tissue>
    </source>
</reference>
<keyword evidence="6" id="KW-0010">Activator</keyword>
<evidence type="ECO:0000256" key="9">
    <source>
        <dbReference type="ARBA" id="ARBA00023329"/>
    </source>
</evidence>
<evidence type="ECO:0000256" key="3">
    <source>
        <dbReference type="ARBA" id="ARBA00022490"/>
    </source>
</evidence>
<organism evidence="12 13">
    <name type="scientific">Lasius niger</name>
    <name type="common">Black garden ant</name>
    <dbReference type="NCBI Taxonomy" id="67767"/>
    <lineage>
        <taxon>Eukaryota</taxon>
        <taxon>Metazoa</taxon>
        <taxon>Ecdysozoa</taxon>
        <taxon>Arthropoda</taxon>
        <taxon>Hexapoda</taxon>
        <taxon>Insecta</taxon>
        <taxon>Pterygota</taxon>
        <taxon>Neoptera</taxon>
        <taxon>Endopterygota</taxon>
        <taxon>Hymenoptera</taxon>
        <taxon>Apocrita</taxon>
        <taxon>Aculeata</taxon>
        <taxon>Formicoidea</taxon>
        <taxon>Formicidae</taxon>
        <taxon>Formicinae</taxon>
        <taxon>Lasius</taxon>
        <taxon>Lasius</taxon>
    </lineage>
</organism>
<dbReference type="PaxDb" id="67767-A0A0J7KLI3"/>
<dbReference type="Pfam" id="PF14839">
    <property type="entry name" value="DOR"/>
    <property type="match status" value="1"/>
</dbReference>
<dbReference type="GO" id="GO:0005829">
    <property type="term" value="C:cytosol"/>
    <property type="evidence" value="ECO:0007669"/>
    <property type="project" value="UniProtKB-SubCell"/>
</dbReference>
<evidence type="ECO:0000256" key="7">
    <source>
        <dbReference type="ARBA" id="ARBA00023163"/>
    </source>
</evidence>
<evidence type="ECO:0000256" key="1">
    <source>
        <dbReference type="ARBA" id="ARBA00004419"/>
    </source>
</evidence>
<dbReference type="InterPro" id="IPR029431">
    <property type="entry name" value="TP53INP"/>
</dbReference>
<dbReference type="Proteomes" id="UP000036403">
    <property type="component" value="Unassembled WGS sequence"/>
</dbReference>
<feature type="compositionally biased region" description="Pro residues" evidence="11">
    <location>
        <begin position="214"/>
        <end position="224"/>
    </location>
</feature>
<evidence type="ECO:0000313" key="13">
    <source>
        <dbReference type="Proteomes" id="UP000036403"/>
    </source>
</evidence>
<keyword evidence="13" id="KW-1185">Reference proteome</keyword>
<keyword evidence="3" id="KW-0963">Cytoplasm</keyword>
<evidence type="ECO:0000256" key="4">
    <source>
        <dbReference type="ARBA" id="ARBA00023006"/>
    </source>
</evidence>
<dbReference type="GO" id="GO:0016604">
    <property type="term" value="C:nuclear body"/>
    <property type="evidence" value="ECO:0007669"/>
    <property type="project" value="UniProtKB-SubCell"/>
</dbReference>
<feature type="region of interest" description="Disordered" evidence="11">
    <location>
        <begin position="316"/>
        <end position="370"/>
    </location>
</feature>
<dbReference type="InterPro" id="IPR005137">
    <property type="entry name" value="BtpA"/>
</dbReference>
<accession>A0A0J7KLI3</accession>
<protein>
    <submittedName>
        <fullName evidence="12">Tumor protein p53-inducible nuclear protein</fullName>
    </submittedName>
</protein>
<keyword evidence="4" id="KW-0072">Autophagy</keyword>
<evidence type="ECO:0000256" key="5">
    <source>
        <dbReference type="ARBA" id="ARBA00023015"/>
    </source>
</evidence>
<comment type="subcellular location">
    <subcellularLocation>
        <location evidence="2">Cytoplasm</location>
        <location evidence="2">Cytosol</location>
    </subcellularLocation>
    <subcellularLocation>
        <location evidence="1">Cytoplasmic vesicle</location>
        <location evidence="1">Autophagosome</location>
    </subcellularLocation>
    <subcellularLocation>
        <location evidence="10">Nucleus</location>
        <location evidence="10">Nuclear body</location>
    </subcellularLocation>
</comment>
<dbReference type="STRING" id="67767.A0A0J7KLI3"/>
<keyword evidence="9" id="KW-0968">Cytoplasmic vesicle</keyword>
<gene>
    <name evidence="12" type="ORF">RF55_9036</name>
</gene>
<dbReference type="GO" id="GO:0006914">
    <property type="term" value="P:autophagy"/>
    <property type="evidence" value="ECO:0007669"/>
    <property type="project" value="UniProtKB-KW"/>
</dbReference>
<dbReference type="PANTHER" id="PTHR21381:SF3">
    <property type="entry name" value="SGC REGION PROTEIN SGCQ-RELATED"/>
    <property type="match status" value="1"/>
</dbReference>
<evidence type="ECO:0000256" key="2">
    <source>
        <dbReference type="ARBA" id="ARBA00004514"/>
    </source>
</evidence>
<dbReference type="AlphaFoldDB" id="A0A0J7KLI3"/>
<keyword evidence="7" id="KW-0804">Transcription</keyword>
<proteinExistence type="predicted"/>
<feature type="compositionally biased region" description="Basic residues" evidence="11">
    <location>
        <begin position="342"/>
        <end position="355"/>
    </location>
</feature>
<feature type="region of interest" description="Disordered" evidence="11">
    <location>
        <begin position="208"/>
        <end position="228"/>
    </location>
</feature>
<dbReference type="PANTHER" id="PTHR21381">
    <property type="entry name" value="ZGC:162297"/>
    <property type="match status" value="1"/>
</dbReference>
<dbReference type="GO" id="GO:0005776">
    <property type="term" value="C:autophagosome"/>
    <property type="evidence" value="ECO:0007669"/>
    <property type="project" value="UniProtKB-SubCell"/>
</dbReference>